<dbReference type="InterPro" id="IPR051163">
    <property type="entry name" value="Sodium:Solute_Symporter_SSF"/>
</dbReference>
<dbReference type="PANTHER" id="PTHR42985:SF40">
    <property type="entry name" value="LD47995P-RELATED"/>
    <property type="match status" value="1"/>
</dbReference>
<organism evidence="13 14">
    <name type="scientific">Pirellulimonas nuda</name>
    <dbReference type="NCBI Taxonomy" id="2528009"/>
    <lineage>
        <taxon>Bacteria</taxon>
        <taxon>Pseudomonadati</taxon>
        <taxon>Planctomycetota</taxon>
        <taxon>Planctomycetia</taxon>
        <taxon>Pirellulales</taxon>
        <taxon>Lacipirellulaceae</taxon>
        <taxon>Pirellulimonas</taxon>
    </lineage>
</organism>
<dbReference type="InterPro" id="IPR001734">
    <property type="entry name" value="Na/solute_symporter"/>
</dbReference>
<dbReference type="InterPro" id="IPR038377">
    <property type="entry name" value="Na/Glc_symporter_sf"/>
</dbReference>
<feature type="transmembrane region" description="Helical" evidence="11">
    <location>
        <begin position="460"/>
        <end position="481"/>
    </location>
</feature>
<reference evidence="13 14" key="1">
    <citation type="submission" date="2019-02" db="EMBL/GenBank/DDBJ databases">
        <title>Deep-cultivation of Planctomycetes and their phenomic and genomic characterization uncovers novel biology.</title>
        <authorList>
            <person name="Wiegand S."/>
            <person name="Jogler M."/>
            <person name="Boedeker C."/>
            <person name="Pinto D."/>
            <person name="Vollmers J."/>
            <person name="Rivas-Marin E."/>
            <person name="Kohn T."/>
            <person name="Peeters S.H."/>
            <person name="Heuer A."/>
            <person name="Rast P."/>
            <person name="Oberbeckmann S."/>
            <person name="Bunk B."/>
            <person name="Jeske O."/>
            <person name="Meyerdierks A."/>
            <person name="Storesund J.E."/>
            <person name="Kallscheuer N."/>
            <person name="Luecker S."/>
            <person name="Lage O.M."/>
            <person name="Pohl T."/>
            <person name="Merkel B.J."/>
            <person name="Hornburger P."/>
            <person name="Mueller R.-W."/>
            <person name="Bruemmer F."/>
            <person name="Labrenz M."/>
            <person name="Spormann A.M."/>
            <person name="Op den Camp H."/>
            <person name="Overmann J."/>
            <person name="Amann R."/>
            <person name="Jetten M.S.M."/>
            <person name="Mascher T."/>
            <person name="Medema M.H."/>
            <person name="Devos D.P."/>
            <person name="Kaster A.-K."/>
            <person name="Ovreas L."/>
            <person name="Rohde M."/>
            <person name="Galperin M.Y."/>
            <person name="Jogler C."/>
        </authorList>
    </citation>
    <scope>NUCLEOTIDE SEQUENCE [LARGE SCALE GENOMIC DNA]</scope>
    <source>
        <strain evidence="13 14">Pla175</strain>
    </source>
</reference>
<feature type="transmembrane region" description="Helical" evidence="11">
    <location>
        <begin position="568"/>
        <end position="593"/>
    </location>
</feature>
<dbReference type="RefSeq" id="WP_145289060.1">
    <property type="nucleotide sequence ID" value="NZ_CP036291.1"/>
</dbReference>
<keyword evidence="10" id="KW-0739">Sodium transport</keyword>
<feature type="transmembrane region" description="Helical" evidence="11">
    <location>
        <begin position="387"/>
        <end position="410"/>
    </location>
</feature>
<dbReference type="KEGG" id="pnd:Pla175_38860"/>
<evidence type="ECO:0000313" key="14">
    <source>
        <dbReference type="Proteomes" id="UP000317429"/>
    </source>
</evidence>
<dbReference type="CDD" id="cd11495">
    <property type="entry name" value="SLC5sbd_NIS-like_u3"/>
    <property type="match status" value="1"/>
</dbReference>
<dbReference type="NCBIfam" id="TIGR00813">
    <property type="entry name" value="sss"/>
    <property type="match status" value="1"/>
</dbReference>
<gene>
    <name evidence="13" type="primary">sglT_8</name>
    <name evidence="13" type="ORF">Pla175_38860</name>
</gene>
<comment type="similarity">
    <text evidence="2">Belongs to the sodium:solute symporter (SSF) (TC 2.A.21) family.</text>
</comment>
<evidence type="ECO:0000256" key="9">
    <source>
        <dbReference type="ARBA" id="ARBA00023136"/>
    </source>
</evidence>
<evidence type="ECO:0000256" key="6">
    <source>
        <dbReference type="ARBA" id="ARBA00022989"/>
    </source>
</evidence>
<dbReference type="Proteomes" id="UP000317429">
    <property type="component" value="Chromosome"/>
</dbReference>
<keyword evidence="4" id="KW-1003">Cell membrane</keyword>
<evidence type="ECO:0000256" key="1">
    <source>
        <dbReference type="ARBA" id="ARBA00004651"/>
    </source>
</evidence>
<proteinExistence type="inferred from homology"/>
<keyword evidence="8" id="KW-0406">Ion transport</keyword>
<dbReference type="Pfam" id="PF00474">
    <property type="entry name" value="SSF"/>
    <property type="match status" value="1"/>
</dbReference>
<keyword evidence="9 11" id="KW-0472">Membrane</keyword>
<dbReference type="PANTHER" id="PTHR42985">
    <property type="entry name" value="SODIUM-COUPLED MONOCARBOXYLATE TRANSPORTER"/>
    <property type="match status" value="1"/>
</dbReference>
<feature type="transmembrane region" description="Helical" evidence="11">
    <location>
        <begin position="813"/>
        <end position="834"/>
    </location>
</feature>
<keyword evidence="3" id="KW-0813">Transport</keyword>
<dbReference type="SUPFAM" id="SSF117281">
    <property type="entry name" value="Kelch motif"/>
    <property type="match status" value="1"/>
</dbReference>
<dbReference type="InterPro" id="IPR056734">
    <property type="entry name" value="NANM"/>
</dbReference>
<evidence type="ECO:0000313" key="13">
    <source>
        <dbReference type="EMBL" id="QDU90481.1"/>
    </source>
</evidence>
<feature type="transmembrane region" description="Helical" evidence="11">
    <location>
        <begin position="701"/>
        <end position="723"/>
    </location>
</feature>
<dbReference type="OrthoDB" id="9810181at2"/>
<feature type="transmembrane region" description="Helical" evidence="11">
    <location>
        <begin position="656"/>
        <end position="681"/>
    </location>
</feature>
<evidence type="ECO:0000256" key="10">
    <source>
        <dbReference type="ARBA" id="ARBA00023201"/>
    </source>
</evidence>
<dbReference type="GO" id="GO:0015293">
    <property type="term" value="F:symporter activity"/>
    <property type="evidence" value="ECO:0007669"/>
    <property type="project" value="TreeGrafter"/>
</dbReference>
<keyword evidence="12" id="KW-0732">Signal</keyword>
<evidence type="ECO:0000256" key="7">
    <source>
        <dbReference type="ARBA" id="ARBA00023053"/>
    </source>
</evidence>
<evidence type="ECO:0000256" key="12">
    <source>
        <dbReference type="SAM" id="SignalP"/>
    </source>
</evidence>
<evidence type="ECO:0000256" key="4">
    <source>
        <dbReference type="ARBA" id="ARBA00022475"/>
    </source>
</evidence>
<feature type="transmembrane region" description="Helical" evidence="11">
    <location>
        <begin position="501"/>
        <end position="523"/>
    </location>
</feature>
<dbReference type="EMBL" id="CP036291">
    <property type="protein sequence ID" value="QDU90481.1"/>
    <property type="molecule type" value="Genomic_DNA"/>
</dbReference>
<evidence type="ECO:0000256" key="8">
    <source>
        <dbReference type="ARBA" id="ARBA00023065"/>
    </source>
</evidence>
<evidence type="ECO:0000256" key="3">
    <source>
        <dbReference type="ARBA" id="ARBA00022448"/>
    </source>
</evidence>
<evidence type="ECO:0000256" key="5">
    <source>
        <dbReference type="ARBA" id="ARBA00022692"/>
    </source>
</evidence>
<feature type="transmembrane region" description="Helical" evidence="11">
    <location>
        <begin position="426"/>
        <end position="448"/>
    </location>
</feature>
<dbReference type="AlphaFoldDB" id="A0A518DG79"/>
<feature type="transmembrane region" description="Helical" evidence="11">
    <location>
        <begin position="785"/>
        <end position="806"/>
    </location>
</feature>
<feature type="chain" id="PRO_5022169485" evidence="12">
    <location>
        <begin position="21"/>
        <end position="894"/>
    </location>
</feature>
<dbReference type="Pfam" id="PF24996">
    <property type="entry name" value="NANM"/>
    <property type="match status" value="1"/>
</dbReference>
<protein>
    <submittedName>
        <fullName evidence="13">Sodium/glucose cotransporter</fullName>
    </submittedName>
</protein>
<comment type="subcellular location">
    <subcellularLocation>
        <location evidence="1">Cell membrane</location>
        <topology evidence="1">Multi-pass membrane protein</topology>
    </subcellularLocation>
</comment>
<dbReference type="Gene3D" id="2.120.10.80">
    <property type="entry name" value="Kelch-type beta propeller"/>
    <property type="match status" value="1"/>
</dbReference>
<keyword evidence="6 11" id="KW-1133">Transmembrane helix</keyword>
<feature type="transmembrane region" description="Helical" evidence="11">
    <location>
        <begin position="757"/>
        <end position="779"/>
    </location>
</feature>
<dbReference type="Gene3D" id="1.20.1730.10">
    <property type="entry name" value="Sodium/glucose cotransporter"/>
    <property type="match status" value="1"/>
</dbReference>
<feature type="transmembrane region" description="Helical" evidence="11">
    <location>
        <begin position="613"/>
        <end position="635"/>
    </location>
</feature>
<dbReference type="GO" id="GO:0006814">
    <property type="term" value="P:sodium ion transport"/>
    <property type="evidence" value="ECO:0007669"/>
    <property type="project" value="UniProtKB-KW"/>
</dbReference>
<accession>A0A518DG79</accession>
<sequence length="894" mass="95874" precursor="true">MTKLFLSLFLVGLLAAPAAAELVWGELPPLPDAFGFGGPAAGEHAGALIVAGGANFPEGPPWEGGQKVWHDRVFVLERGPDGQPQTQWKDAGRLPRRIAYGASFSTPEGVLIVGGEEDGVAIPDVYRLRWIPAEQRVAAEPLPPLPMPASYLAGGMIGRVVYIVADARSEGADRFDEKHFWSLDLAALAKDPQTPWRELPPHPGLARRKAVAAVQALGSGRENLYLISGEHPRYLPDGAEDAANTRCLTDAYRYDPVDNAWVEIAELPALEDDRDLPGKEAFAGERRPVAAATGIGAGQSDVLVFSGSTGRYGGLPVQDRPSFPNDVLAYHTITDTWRRAGKMPVGVVTTSVTRWGNQAVIPSGEVRPGVRTNKVQTLNVRGARADFGALNLSVPVVYLLAMLGVGVFFATRTKSTDDFFRGGGRVPYWVAGLSIFATMLSSITFVALPAKAFATDWRYYVAQLTIIPIAVVVVRVAIPFFRHIDATSAYEYLEKRFSRPVRLLASAQFVMFQVARMAIVMYLPALALAAVTPLTVMQCVLVMGLLSIAYCTLGGVEAVVWTDAIQTIVLMGGLLVAIAVILMRVDGGAAAVFSTAYDDGKLHLADMDFSLSSGAATAVWVVFVGQFFQSLYSYTSDQSVVQRYVSTKDERDARKAMWTTAWMGVFGSLLFFVMGAALYAFYKSHPPALDVGMKTDAIFPWFIATELPVGISGLVVAGVFAAAQSTISTSMNSTATALVTDFFVPFHACRTDRGYLFLARAFTLLLGAAGTAIGCWLVVLNQTSMIDTFISIIGLFGGAVCGLFMLGMLTTRANAAGSLLGCVCGFATVLWVMRNTHIHPFLYAAVGTLVTMLVGYAASLLFPPPRPGQLRALTIHDPPAGAATKPTPSRPVLV</sequence>
<keyword evidence="5 11" id="KW-0812">Transmembrane</keyword>
<feature type="transmembrane region" description="Helical" evidence="11">
    <location>
        <begin position="535"/>
        <end position="556"/>
    </location>
</feature>
<name>A0A518DG79_9BACT</name>
<feature type="transmembrane region" description="Helical" evidence="11">
    <location>
        <begin position="840"/>
        <end position="862"/>
    </location>
</feature>
<keyword evidence="14" id="KW-1185">Reference proteome</keyword>
<dbReference type="PROSITE" id="PS50283">
    <property type="entry name" value="NA_SOLUT_SYMP_3"/>
    <property type="match status" value="1"/>
</dbReference>
<dbReference type="GO" id="GO:0005886">
    <property type="term" value="C:plasma membrane"/>
    <property type="evidence" value="ECO:0007669"/>
    <property type="project" value="UniProtKB-SubCell"/>
</dbReference>
<keyword evidence="7" id="KW-0915">Sodium</keyword>
<evidence type="ECO:0000256" key="11">
    <source>
        <dbReference type="SAM" id="Phobius"/>
    </source>
</evidence>
<evidence type="ECO:0000256" key="2">
    <source>
        <dbReference type="ARBA" id="ARBA00006434"/>
    </source>
</evidence>
<feature type="signal peptide" evidence="12">
    <location>
        <begin position="1"/>
        <end position="20"/>
    </location>
</feature>
<dbReference type="InterPro" id="IPR015915">
    <property type="entry name" value="Kelch-typ_b-propeller"/>
</dbReference>